<reference evidence="2" key="1">
    <citation type="journal article" date="2019" name="Int. J. Syst. Evol. Microbiol.">
        <title>The Global Catalogue of Microorganisms (GCM) 10K type strain sequencing project: providing services to taxonomists for standard genome sequencing and annotation.</title>
        <authorList>
            <consortium name="The Broad Institute Genomics Platform"/>
            <consortium name="The Broad Institute Genome Sequencing Center for Infectious Disease"/>
            <person name="Wu L."/>
            <person name="Ma J."/>
        </authorList>
    </citation>
    <scope>NUCLEOTIDE SEQUENCE [LARGE SCALE GENOMIC DNA]</scope>
    <source>
        <strain evidence="2">CGMCC 4.1469</strain>
    </source>
</reference>
<sequence length="120" mass="13558">MTQPQREALFDLLTLSIYADAHISLTEERLLESAFIAEGWDSEYPKSLFIDESFARAREMAESDDSMFDYINERAQAFTTKSAQKEALGVVKNILKGDGETPEENEFYSLLVQALPKVGK</sequence>
<evidence type="ECO:0000313" key="1">
    <source>
        <dbReference type="EMBL" id="MFC5455341.1"/>
    </source>
</evidence>
<dbReference type="EMBL" id="JBHSMQ010000003">
    <property type="protein sequence ID" value="MFC5455341.1"/>
    <property type="molecule type" value="Genomic_DNA"/>
</dbReference>
<dbReference type="Proteomes" id="UP001596052">
    <property type="component" value="Unassembled WGS sequence"/>
</dbReference>
<accession>A0ABW0KS34</accession>
<evidence type="ECO:0008006" key="3">
    <source>
        <dbReference type="Google" id="ProtNLM"/>
    </source>
</evidence>
<proteinExistence type="predicted"/>
<evidence type="ECO:0000313" key="2">
    <source>
        <dbReference type="Proteomes" id="UP001596052"/>
    </source>
</evidence>
<gene>
    <name evidence="1" type="ORF">ACFQDI_10775</name>
</gene>
<dbReference type="RefSeq" id="WP_377166325.1">
    <property type="nucleotide sequence ID" value="NZ_JBHSMQ010000003.1"/>
</dbReference>
<name>A0ABW0KS34_9BACT</name>
<comment type="caution">
    <text evidence="1">The sequence shown here is derived from an EMBL/GenBank/DDBJ whole genome shotgun (WGS) entry which is preliminary data.</text>
</comment>
<keyword evidence="2" id="KW-1185">Reference proteome</keyword>
<protein>
    <recommendedName>
        <fullName evidence="3">Tellurite resistance protein TerB</fullName>
    </recommendedName>
</protein>
<organism evidence="1 2">
    <name type="scientific">Prosthecobacter fluviatilis</name>
    <dbReference type="NCBI Taxonomy" id="445931"/>
    <lineage>
        <taxon>Bacteria</taxon>
        <taxon>Pseudomonadati</taxon>
        <taxon>Verrucomicrobiota</taxon>
        <taxon>Verrucomicrobiia</taxon>
        <taxon>Verrucomicrobiales</taxon>
        <taxon>Verrucomicrobiaceae</taxon>
        <taxon>Prosthecobacter</taxon>
    </lineage>
</organism>